<dbReference type="EMBL" id="VSSQ01011858">
    <property type="protein sequence ID" value="MPM47877.1"/>
    <property type="molecule type" value="Genomic_DNA"/>
</dbReference>
<name>A0A645A481_9ZZZZ</name>
<dbReference type="PROSITE" id="PS51257">
    <property type="entry name" value="PROKAR_LIPOPROTEIN"/>
    <property type="match status" value="1"/>
</dbReference>
<sequence>MKRVLFIAIISMFFLSSCQAINSLQPVATAAPGGTVLFSDEFADNANHWGTSNSTTGAVSFVYEGLDIKVDQPNSLLWSVAGKKYADVKIDVDGVLLSGPSNDVFGTVCRFSDANHFYGFLISHDGYYGIFKMDNGSLILADQDQGLKYSDVILQGGTVNHITATCQGDKLSLAVNGQLLSIVQDDSYASGQIGLIAGTYENGGSELFFDHLQVSQP</sequence>
<organism evidence="1">
    <name type="scientific">bioreactor metagenome</name>
    <dbReference type="NCBI Taxonomy" id="1076179"/>
    <lineage>
        <taxon>unclassified sequences</taxon>
        <taxon>metagenomes</taxon>
        <taxon>ecological metagenomes</taxon>
    </lineage>
</organism>
<evidence type="ECO:0000313" key="1">
    <source>
        <dbReference type="EMBL" id="MPM47877.1"/>
    </source>
</evidence>
<protein>
    <recommendedName>
        <fullName evidence="2">3-keto-disaccharide hydrolase domain-containing protein</fullName>
    </recommendedName>
</protein>
<dbReference type="Gene3D" id="2.60.120.560">
    <property type="entry name" value="Exo-inulinase, domain 1"/>
    <property type="match status" value="1"/>
</dbReference>
<accession>A0A645A481</accession>
<dbReference type="AlphaFoldDB" id="A0A645A481"/>
<reference evidence="1" key="1">
    <citation type="submission" date="2019-08" db="EMBL/GenBank/DDBJ databases">
        <authorList>
            <person name="Kucharzyk K."/>
            <person name="Murdoch R.W."/>
            <person name="Higgins S."/>
            <person name="Loffler F."/>
        </authorList>
    </citation>
    <scope>NUCLEOTIDE SEQUENCE</scope>
</reference>
<evidence type="ECO:0008006" key="2">
    <source>
        <dbReference type="Google" id="ProtNLM"/>
    </source>
</evidence>
<proteinExistence type="predicted"/>
<gene>
    <name evidence="1" type="ORF">SDC9_94598</name>
</gene>
<comment type="caution">
    <text evidence="1">The sequence shown here is derived from an EMBL/GenBank/DDBJ whole genome shotgun (WGS) entry which is preliminary data.</text>
</comment>